<organism evidence="2 3">
    <name type="scientific">Nocardioides baekrokdamisoli</name>
    <dbReference type="NCBI Taxonomy" id="1804624"/>
    <lineage>
        <taxon>Bacteria</taxon>
        <taxon>Bacillati</taxon>
        <taxon>Actinomycetota</taxon>
        <taxon>Actinomycetes</taxon>
        <taxon>Propionibacteriales</taxon>
        <taxon>Nocardioidaceae</taxon>
        <taxon>Nocardioides</taxon>
    </lineage>
</organism>
<name>A0A3G9ID95_9ACTN</name>
<dbReference type="Proteomes" id="UP000271573">
    <property type="component" value="Chromosome"/>
</dbReference>
<dbReference type="Gene3D" id="2.50.20.20">
    <property type="match status" value="1"/>
</dbReference>
<dbReference type="KEGG" id="nbe:Back2_12270"/>
<accession>A0A3G9ID95</accession>
<dbReference type="AlphaFoldDB" id="A0A3G9ID95"/>
<sequence>MRIALGTLVAASLALTACGGGQAAAPDPAIAYSKTAPATIATDGFAGLRAVKTARVQATIVRSGKTVKMDVKISDAKHCTGTMVVKGASVQFVVDGGVAYMNAGAAFWNTIGGSAAATLFAGKWLTGFPSADSSQIQEGCQLLELLSKNATAKDRPRATGVLGTGVVGGQSVVRLSAVDGGKKGEIDVTATPPHTVVGIIGGGNTFTLTDLNQPVSVAAPAGAIDVSTLR</sequence>
<keyword evidence="3" id="KW-1185">Reference proteome</keyword>
<gene>
    <name evidence="2" type="ORF">Back2_12270</name>
</gene>
<evidence type="ECO:0000313" key="2">
    <source>
        <dbReference type="EMBL" id="BBH16940.1"/>
    </source>
</evidence>
<keyword evidence="1" id="KW-0732">Signal</keyword>
<evidence type="ECO:0000256" key="1">
    <source>
        <dbReference type="SAM" id="SignalP"/>
    </source>
</evidence>
<protein>
    <recommendedName>
        <fullName evidence="4">Lipoprotein</fullName>
    </recommendedName>
</protein>
<evidence type="ECO:0008006" key="4">
    <source>
        <dbReference type="Google" id="ProtNLM"/>
    </source>
</evidence>
<feature type="chain" id="PRO_5018041205" description="Lipoprotein" evidence="1">
    <location>
        <begin position="24"/>
        <end position="230"/>
    </location>
</feature>
<proteinExistence type="predicted"/>
<dbReference type="PROSITE" id="PS51257">
    <property type="entry name" value="PROKAR_LIPOPROTEIN"/>
    <property type="match status" value="1"/>
</dbReference>
<reference evidence="2 3" key="1">
    <citation type="submission" date="2018-11" db="EMBL/GenBank/DDBJ databases">
        <title>Complete genome sequence of Nocardioides baekrokdamisoli strain KCTC 39748.</title>
        <authorList>
            <person name="Kang S.W."/>
            <person name="Lee K.C."/>
            <person name="Kim K.K."/>
            <person name="Kim J.S."/>
            <person name="Kim D.S."/>
            <person name="Ko S.H."/>
            <person name="Yang S.H."/>
            <person name="Shin Y.K."/>
            <person name="Lee J.S."/>
        </authorList>
    </citation>
    <scope>NUCLEOTIDE SEQUENCE [LARGE SCALE GENOMIC DNA]</scope>
    <source>
        <strain evidence="2 3">KCTC 39748</strain>
    </source>
</reference>
<dbReference type="OrthoDB" id="3745543at2"/>
<feature type="signal peptide" evidence="1">
    <location>
        <begin position="1"/>
        <end position="23"/>
    </location>
</feature>
<evidence type="ECO:0000313" key="3">
    <source>
        <dbReference type="Proteomes" id="UP000271573"/>
    </source>
</evidence>
<dbReference type="EMBL" id="AP019307">
    <property type="protein sequence ID" value="BBH16940.1"/>
    <property type="molecule type" value="Genomic_DNA"/>
</dbReference>
<dbReference type="RefSeq" id="WP_125567712.1">
    <property type="nucleotide sequence ID" value="NZ_AP019307.1"/>
</dbReference>